<dbReference type="Gene3D" id="3.30.70.580">
    <property type="entry name" value="Pseudouridine synthase I, catalytic domain, N-terminal subdomain"/>
    <property type="match status" value="1"/>
</dbReference>
<feature type="domain" description="Pseudouridine synthase I TruA alpha/beta" evidence="8">
    <location>
        <begin position="152"/>
        <end position="245"/>
    </location>
</feature>
<dbReference type="PIRSF" id="PIRSF001430">
    <property type="entry name" value="tRNA_psdUrid_synth"/>
    <property type="match status" value="1"/>
</dbReference>
<comment type="caution">
    <text evidence="4">Lacks conserved residue(s) required for the propagation of feature annotation.</text>
</comment>
<dbReference type="AlphaFoldDB" id="A0A1W2H2K4"/>
<dbReference type="NCBIfam" id="TIGR00071">
    <property type="entry name" value="hisT_truA"/>
    <property type="match status" value="1"/>
</dbReference>
<accession>A0A1W2H2K4</accession>
<dbReference type="SUPFAM" id="SSF55120">
    <property type="entry name" value="Pseudouridine synthase"/>
    <property type="match status" value="1"/>
</dbReference>
<dbReference type="InterPro" id="IPR020103">
    <property type="entry name" value="PsdUridine_synth_cat_dom_sf"/>
</dbReference>
<proteinExistence type="inferred from homology"/>
<comment type="function">
    <text evidence="4">Formation of pseudouridine at positions 38, 39 and 40 in the anticodon stem and loop of transfer RNAs.</text>
</comment>
<dbReference type="HAMAP" id="MF_00171">
    <property type="entry name" value="TruA"/>
    <property type="match status" value="1"/>
</dbReference>
<dbReference type="CDD" id="cd02570">
    <property type="entry name" value="PseudoU_synth_EcTruA"/>
    <property type="match status" value="1"/>
</dbReference>
<comment type="catalytic activity">
    <reaction evidence="4 7">
        <text>uridine(38/39/40) in tRNA = pseudouridine(38/39/40) in tRNA</text>
        <dbReference type="Rhea" id="RHEA:22376"/>
        <dbReference type="Rhea" id="RHEA-COMP:10085"/>
        <dbReference type="Rhea" id="RHEA-COMP:10087"/>
        <dbReference type="ChEBI" id="CHEBI:65314"/>
        <dbReference type="ChEBI" id="CHEBI:65315"/>
        <dbReference type="EC" id="5.4.99.12"/>
    </reaction>
</comment>
<evidence type="ECO:0000313" key="9">
    <source>
        <dbReference type="EMBL" id="SMD43187.1"/>
    </source>
</evidence>
<evidence type="ECO:0000313" key="10">
    <source>
        <dbReference type="Proteomes" id="UP000192333"/>
    </source>
</evidence>
<evidence type="ECO:0000256" key="5">
    <source>
        <dbReference type="PIRSR" id="PIRSR001430-1"/>
    </source>
</evidence>
<sequence length="250" mass="29262">MENYRYFLELSYKGTHYHGWQIQKNANTIQAELEKAISIILKKNTAIMGSGRTDTGVHALQQYAHFDSEELLDEMDFLKKLNSLIPRDIAGYSLKKVKEEAHTRFDAIWRSYVYRISLRKNPFDQEYSWTLYQKPNVEKMNEAAGILLKFEDFQCFSKVHTDVNHFNCKIKTAHWEQFEHQLLFHITANRFLRGMVRAIVGTLISVGMEKTSMEEFVRIIESKDRSQAKSAAPPHGLYLSKIIYPENLFI</sequence>
<keyword evidence="3 4" id="KW-0413">Isomerase</keyword>
<dbReference type="GO" id="GO:0003723">
    <property type="term" value="F:RNA binding"/>
    <property type="evidence" value="ECO:0007669"/>
    <property type="project" value="InterPro"/>
</dbReference>
<reference evidence="10" key="1">
    <citation type="submission" date="2017-04" db="EMBL/GenBank/DDBJ databases">
        <authorList>
            <person name="Varghese N."/>
            <person name="Submissions S."/>
        </authorList>
    </citation>
    <scope>NUCLEOTIDE SEQUENCE [LARGE SCALE GENOMIC DNA]</scope>
    <source>
        <strain evidence="10">DSM 16537</strain>
    </source>
</reference>
<evidence type="ECO:0000256" key="2">
    <source>
        <dbReference type="ARBA" id="ARBA00022694"/>
    </source>
</evidence>
<protein>
    <recommendedName>
        <fullName evidence="4">tRNA pseudouridine synthase A</fullName>
        <ecNumber evidence="4">5.4.99.12</ecNumber>
    </recommendedName>
    <alternativeName>
        <fullName evidence="4">tRNA pseudouridine(38-40) synthase</fullName>
    </alternativeName>
    <alternativeName>
        <fullName evidence="4">tRNA pseudouridylate synthase I</fullName>
    </alternativeName>
    <alternativeName>
        <fullName evidence="4">tRNA-uridine isomerase I</fullName>
    </alternativeName>
</protein>
<gene>
    <name evidence="4" type="primary">truA</name>
    <name evidence="9" type="ORF">SAMN00777080_1768</name>
</gene>
<dbReference type="InterPro" id="IPR020097">
    <property type="entry name" value="PsdUridine_synth_TruA_a/b_dom"/>
</dbReference>
<dbReference type="OrthoDB" id="9811823at2"/>
<organism evidence="9 10">
    <name type="scientific">Aquiflexum balticum DSM 16537</name>
    <dbReference type="NCBI Taxonomy" id="758820"/>
    <lineage>
        <taxon>Bacteria</taxon>
        <taxon>Pseudomonadati</taxon>
        <taxon>Bacteroidota</taxon>
        <taxon>Cytophagia</taxon>
        <taxon>Cytophagales</taxon>
        <taxon>Cyclobacteriaceae</taxon>
        <taxon>Aquiflexum</taxon>
    </lineage>
</organism>
<dbReference type="STRING" id="758820.SAMN00777080_1768"/>
<comment type="subunit">
    <text evidence="4">Homodimer.</text>
</comment>
<dbReference type="InterPro" id="IPR020095">
    <property type="entry name" value="PsdUridine_synth_TruA_C"/>
</dbReference>
<evidence type="ECO:0000256" key="4">
    <source>
        <dbReference type="HAMAP-Rule" id="MF_00171"/>
    </source>
</evidence>
<evidence type="ECO:0000259" key="8">
    <source>
        <dbReference type="Pfam" id="PF01416"/>
    </source>
</evidence>
<dbReference type="InterPro" id="IPR020094">
    <property type="entry name" value="TruA/RsuA/RluB/E/F_N"/>
</dbReference>
<dbReference type="PANTHER" id="PTHR11142:SF0">
    <property type="entry name" value="TRNA PSEUDOURIDINE SYNTHASE-LIKE 1"/>
    <property type="match status" value="1"/>
</dbReference>
<dbReference type="Gene3D" id="3.30.70.660">
    <property type="entry name" value="Pseudouridine synthase I, catalytic domain, C-terminal subdomain"/>
    <property type="match status" value="1"/>
</dbReference>
<dbReference type="FunFam" id="3.30.70.580:FF:000001">
    <property type="entry name" value="tRNA pseudouridine synthase A"/>
    <property type="match status" value="1"/>
</dbReference>
<keyword evidence="2 4" id="KW-0819">tRNA processing</keyword>
<comment type="similarity">
    <text evidence="1 4 7">Belongs to the tRNA pseudouridine synthase TruA family.</text>
</comment>
<evidence type="ECO:0000256" key="1">
    <source>
        <dbReference type="ARBA" id="ARBA00009375"/>
    </source>
</evidence>
<dbReference type="EMBL" id="LT838813">
    <property type="protein sequence ID" value="SMD43187.1"/>
    <property type="molecule type" value="Genomic_DNA"/>
</dbReference>
<feature type="binding site" evidence="4 6">
    <location>
        <position position="112"/>
    </location>
    <ligand>
        <name>substrate</name>
    </ligand>
</feature>
<evidence type="ECO:0000256" key="7">
    <source>
        <dbReference type="RuleBase" id="RU003792"/>
    </source>
</evidence>
<dbReference type="InterPro" id="IPR001406">
    <property type="entry name" value="PsdUridine_synth_TruA"/>
</dbReference>
<dbReference type="RefSeq" id="WP_084119925.1">
    <property type="nucleotide sequence ID" value="NZ_LT838813.1"/>
</dbReference>
<name>A0A1W2H2K4_9BACT</name>
<dbReference type="Proteomes" id="UP000192333">
    <property type="component" value="Chromosome I"/>
</dbReference>
<dbReference type="GO" id="GO:0160147">
    <property type="term" value="F:tRNA pseudouridine(38-40) synthase activity"/>
    <property type="evidence" value="ECO:0007669"/>
    <property type="project" value="UniProtKB-EC"/>
</dbReference>
<feature type="domain" description="Pseudouridine synthase I TruA alpha/beta" evidence="8">
    <location>
        <begin position="11"/>
        <end position="106"/>
    </location>
</feature>
<feature type="active site" description="Nucleophile" evidence="4 5">
    <location>
        <position position="54"/>
    </location>
</feature>
<dbReference type="EC" id="5.4.99.12" evidence="4"/>
<keyword evidence="10" id="KW-1185">Reference proteome</keyword>
<dbReference type="Pfam" id="PF01416">
    <property type="entry name" value="PseudoU_synth_1"/>
    <property type="match status" value="2"/>
</dbReference>
<evidence type="ECO:0000256" key="6">
    <source>
        <dbReference type="PIRSR" id="PIRSR001430-2"/>
    </source>
</evidence>
<evidence type="ECO:0000256" key="3">
    <source>
        <dbReference type="ARBA" id="ARBA00023235"/>
    </source>
</evidence>
<dbReference type="PANTHER" id="PTHR11142">
    <property type="entry name" value="PSEUDOURIDYLATE SYNTHASE"/>
    <property type="match status" value="1"/>
</dbReference>
<dbReference type="GO" id="GO:0031119">
    <property type="term" value="P:tRNA pseudouridine synthesis"/>
    <property type="evidence" value="ECO:0007669"/>
    <property type="project" value="UniProtKB-UniRule"/>
</dbReference>